<gene>
    <name evidence="1" type="ORF">BVRB_036820</name>
</gene>
<feature type="non-terminal residue" evidence="1">
    <location>
        <position position="92"/>
    </location>
</feature>
<keyword evidence="2" id="KW-1185">Reference proteome</keyword>
<dbReference type="EMBL" id="KQ110093">
    <property type="protein sequence ID" value="KMS65356.1"/>
    <property type="molecule type" value="Genomic_DNA"/>
</dbReference>
<feature type="non-terminal residue" evidence="1">
    <location>
        <position position="1"/>
    </location>
</feature>
<accession>A0A0J7YP44</accession>
<organism evidence="1 2">
    <name type="scientific">Beta vulgaris subsp. vulgaris</name>
    <name type="common">Beet</name>
    <dbReference type="NCBI Taxonomy" id="3555"/>
    <lineage>
        <taxon>Eukaryota</taxon>
        <taxon>Viridiplantae</taxon>
        <taxon>Streptophyta</taxon>
        <taxon>Embryophyta</taxon>
        <taxon>Tracheophyta</taxon>
        <taxon>Spermatophyta</taxon>
        <taxon>Magnoliopsida</taxon>
        <taxon>eudicotyledons</taxon>
        <taxon>Gunneridae</taxon>
        <taxon>Pentapetalae</taxon>
        <taxon>Caryophyllales</taxon>
        <taxon>Chenopodiaceae</taxon>
        <taxon>Betoideae</taxon>
        <taxon>Beta</taxon>
    </lineage>
</organism>
<evidence type="ECO:0000313" key="1">
    <source>
        <dbReference type="EMBL" id="KMS65356.1"/>
    </source>
</evidence>
<dbReference type="Gramene" id="KMS65356">
    <property type="protein sequence ID" value="KMS65356"/>
    <property type="gene ID" value="BVRB_036820"/>
</dbReference>
<protein>
    <submittedName>
        <fullName evidence="1">Uncharacterized protein</fullName>
    </submittedName>
</protein>
<sequence>FRSPYPNQYSSQVSNDLLDILATIVDGNVADAVDDVRKITDFLLCHSPLPSAWPRLASLLPGITRGLQSPAQVLLQSFMSHLDWQSIDANQK</sequence>
<dbReference type="Proteomes" id="UP000035740">
    <property type="component" value="Unassembled WGS sequence"/>
</dbReference>
<reference evidence="1 2" key="1">
    <citation type="journal article" date="2014" name="Nature">
        <title>The genome of the recently domesticated crop plant sugar beet (Beta vulgaris).</title>
        <authorList>
            <person name="Dohm J.C."/>
            <person name="Minoche A.E."/>
            <person name="Holtgrawe D."/>
            <person name="Capella-Gutierrez S."/>
            <person name="Zakrzewski F."/>
            <person name="Tafer H."/>
            <person name="Rupp O."/>
            <person name="Sorensen T.R."/>
            <person name="Stracke R."/>
            <person name="Reinhardt R."/>
            <person name="Goesmann A."/>
            <person name="Kraft T."/>
            <person name="Schulz B."/>
            <person name="Stadler P.F."/>
            <person name="Schmidt T."/>
            <person name="Gabaldon T."/>
            <person name="Lehrach H."/>
            <person name="Weisshaar B."/>
            <person name="Himmelbauer H."/>
        </authorList>
    </citation>
    <scope>NUCLEOTIDE SEQUENCE [LARGE SCALE GENOMIC DNA]</scope>
    <source>
        <tissue evidence="1">Taproot</tissue>
    </source>
</reference>
<proteinExistence type="predicted"/>
<dbReference type="AlphaFoldDB" id="A0A0J7YP44"/>
<evidence type="ECO:0000313" key="2">
    <source>
        <dbReference type="Proteomes" id="UP000035740"/>
    </source>
</evidence>
<name>A0A0J7YP44_BETVV</name>